<evidence type="ECO:0000256" key="7">
    <source>
        <dbReference type="ARBA" id="ARBA00023242"/>
    </source>
</evidence>
<dbReference type="GO" id="GO:0005543">
    <property type="term" value="F:phospholipid binding"/>
    <property type="evidence" value="ECO:0007669"/>
    <property type="project" value="TreeGrafter"/>
</dbReference>
<feature type="domain" description="RRM Nup35-type" evidence="10">
    <location>
        <begin position="85"/>
        <end position="164"/>
    </location>
</feature>
<evidence type="ECO:0000256" key="3">
    <source>
        <dbReference type="ARBA" id="ARBA00022816"/>
    </source>
</evidence>
<dbReference type="Proteomes" id="UP000717585">
    <property type="component" value="Unassembled WGS sequence"/>
</dbReference>
<feature type="compositionally biased region" description="Polar residues" evidence="9">
    <location>
        <begin position="31"/>
        <end position="42"/>
    </location>
</feature>
<dbReference type="PANTHER" id="PTHR21527">
    <property type="entry name" value="NUCLEOPORIN NUP35"/>
    <property type="match status" value="1"/>
</dbReference>
<feature type="region of interest" description="Disordered" evidence="9">
    <location>
        <begin position="23"/>
        <end position="56"/>
    </location>
</feature>
<evidence type="ECO:0000256" key="9">
    <source>
        <dbReference type="SAM" id="MobiDB-lite"/>
    </source>
</evidence>
<keyword evidence="7 8" id="KW-0539">Nucleus</keyword>
<proteinExistence type="predicted"/>
<dbReference type="Pfam" id="PF05172">
    <property type="entry name" value="RRM_Nup35"/>
    <property type="match status" value="1"/>
</dbReference>
<dbReference type="PANTHER" id="PTHR21527:SF6">
    <property type="entry name" value="NUCLEOPORIN NUP35"/>
    <property type="match status" value="1"/>
</dbReference>
<dbReference type="PROSITE" id="PS51472">
    <property type="entry name" value="RRM_NUP35"/>
    <property type="match status" value="1"/>
</dbReference>
<sequence>MSIEQTTIFPRTPAAIKSKEDEWDPMGNIFRPSTNQSPTSRLHFSEGAKQEDMSEDPPLQDMAYYEAEGHASPIVHSAPASSFPEATGPWVTVFGFKEGQVHDVLQALQAYGSIVDFKRSSGNWVHVQFDSALTAQHCLAASRYMRVGGNMIGVVPLDRSDEMTSRAQPVKHSGFVDGGLKQSSSIWDHVRGVLFG</sequence>
<keyword evidence="6 8" id="KW-0906">Nuclear pore complex</keyword>
<keyword evidence="5" id="KW-0811">Translocation</keyword>
<dbReference type="OrthoDB" id="3365060at2759"/>
<feature type="compositionally biased region" description="Basic and acidic residues" evidence="9">
    <location>
        <begin position="43"/>
        <end position="52"/>
    </location>
</feature>
<dbReference type="GO" id="GO:0044613">
    <property type="term" value="C:nuclear pore central transport channel"/>
    <property type="evidence" value="ECO:0007669"/>
    <property type="project" value="TreeGrafter"/>
</dbReference>
<evidence type="ECO:0000256" key="2">
    <source>
        <dbReference type="ARBA" id="ARBA00022448"/>
    </source>
</evidence>
<evidence type="ECO:0000256" key="5">
    <source>
        <dbReference type="ARBA" id="ARBA00023010"/>
    </source>
</evidence>
<comment type="caution">
    <text evidence="11">The sequence shown here is derived from an EMBL/GenBank/DDBJ whole genome shotgun (WGS) entry which is preliminary data.</text>
</comment>
<organism evidence="11 12">
    <name type="scientific">Carpediemonas membranifera</name>
    <dbReference type="NCBI Taxonomy" id="201153"/>
    <lineage>
        <taxon>Eukaryota</taxon>
        <taxon>Metamonada</taxon>
        <taxon>Carpediemonas-like organisms</taxon>
        <taxon>Carpediemonas</taxon>
    </lineage>
</organism>
<keyword evidence="3 8" id="KW-0509">mRNA transport</keyword>
<dbReference type="GO" id="GO:0006607">
    <property type="term" value="P:NLS-bearing protein import into nucleus"/>
    <property type="evidence" value="ECO:0007669"/>
    <property type="project" value="TreeGrafter"/>
</dbReference>
<comment type="subcellular location">
    <subcellularLocation>
        <location evidence="1">Nucleus</location>
        <location evidence="1">Nuclear pore complex</location>
    </subcellularLocation>
</comment>
<dbReference type="GO" id="GO:0051028">
    <property type="term" value="P:mRNA transport"/>
    <property type="evidence" value="ECO:0007669"/>
    <property type="project" value="UniProtKB-UniRule"/>
</dbReference>
<protein>
    <submittedName>
        <fullName evidence="11">Nup53/35/40-type RNA recognition motif</fullName>
    </submittedName>
</protein>
<evidence type="ECO:0000256" key="4">
    <source>
        <dbReference type="ARBA" id="ARBA00022927"/>
    </source>
</evidence>
<dbReference type="InterPro" id="IPR035979">
    <property type="entry name" value="RBD_domain_sf"/>
</dbReference>
<evidence type="ECO:0000256" key="1">
    <source>
        <dbReference type="ARBA" id="ARBA00004567"/>
    </source>
</evidence>
<keyword evidence="4" id="KW-0653">Protein transport</keyword>
<reference evidence="11" key="1">
    <citation type="submission" date="2021-05" db="EMBL/GenBank/DDBJ databases">
        <title>A free-living protist that lacks canonical eukaryotic 1 DNA replication and segregation systems.</title>
        <authorList>
            <person name="Salas-Leiva D.E."/>
            <person name="Tromer E.C."/>
            <person name="Curtis B.A."/>
            <person name="Jerlstrom-Hultqvist J."/>
            <person name="Kolisko M."/>
            <person name="Yi Z."/>
            <person name="Salas-Leiva J.S."/>
            <person name="Gallot-Lavallee L."/>
            <person name="Kops G.J.P.L."/>
            <person name="Archibald J.M."/>
            <person name="Simpson A.G.B."/>
            <person name="Roger A.J."/>
        </authorList>
    </citation>
    <scope>NUCLEOTIDE SEQUENCE</scope>
    <source>
        <strain evidence="11">BICM</strain>
    </source>
</reference>
<evidence type="ECO:0000313" key="11">
    <source>
        <dbReference type="EMBL" id="KAG9397277.1"/>
    </source>
</evidence>
<dbReference type="InterPro" id="IPR012677">
    <property type="entry name" value="Nucleotide-bd_a/b_plait_sf"/>
</dbReference>
<evidence type="ECO:0000259" key="10">
    <source>
        <dbReference type="PROSITE" id="PS51472"/>
    </source>
</evidence>
<accession>A0A8J6BCC6</accession>
<dbReference type="EMBL" id="JAHDYR010000003">
    <property type="protein sequence ID" value="KAG9397277.1"/>
    <property type="molecule type" value="Genomic_DNA"/>
</dbReference>
<dbReference type="SUPFAM" id="SSF54928">
    <property type="entry name" value="RNA-binding domain, RBD"/>
    <property type="match status" value="1"/>
</dbReference>
<evidence type="ECO:0000313" key="12">
    <source>
        <dbReference type="Proteomes" id="UP000717585"/>
    </source>
</evidence>
<dbReference type="GO" id="GO:0003676">
    <property type="term" value="F:nucleic acid binding"/>
    <property type="evidence" value="ECO:0007669"/>
    <property type="project" value="InterPro"/>
</dbReference>
<keyword evidence="2 8" id="KW-0813">Transport</keyword>
<dbReference type="AlphaFoldDB" id="A0A8J6BCC6"/>
<gene>
    <name evidence="11" type="ORF">J8273_1192</name>
</gene>
<dbReference type="GO" id="GO:0006999">
    <property type="term" value="P:nuclear pore organization"/>
    <property type="evidence" value="ECO:0007669"/>
    <property type="project" value="TreeGrafter"/>
</dbReference>
<name>A0A8J6BCC6_9EUKA</name>
<dbReference type="GO" id="GO:0044615">
    <property type="term" value="C:nuclear pore nuclear basket"/>
    <property type="evidence" value="ECO:0007669"/>
    <property type="project" value="TreeGrafter"/>
</dbReference>
<dbReference type="GO" id="GO:0017056">
    <property type="term" value="F:structural constituent of nuclear pore"/>
    <property type="evidence" value="ECO:0007669"/>
    <property type="project" value="TreeGrafter"/>
</dbReference>
<dbReference type="Gene3D" id="3.30.70.330">
    <property type="match status" value="1"/>
</dbReference>
<keyword evidence="12" id="KW-1185">Reference proteome</keyword>
<dbReference type="InterPro" id="IPR007846">
    <property type="entry name" value="RRM_NUP35_dom"/>
</dbReference>
<evidence type="ECO:0000256" key="8">
    <source>
        <dbReference type="PROSITE-ProRule" id="PRU00804"/>
    </source>
</evidence>
<evidence type="ECO:0000256" key="6">
    <source>
        <dbReference type="ARBA" id="ARBA00023132"/>
    </source>
</evidence>